<sequence length="359" mass="39603">MSTLTTVEFRPLTIPASVDADDAADFIGMTLARNEIYREIAGDDDDAMTPEQLLPHYQSNPDEIRLIWVVVDAGRIVGRIGVDLPLEGESKNAYWIVELLRSHHGRGIGTAAYALVEDAARAHGRTVLQSWAEHPDAPGTRLEAPTGFGSVPEDRAARFYARHGYTLEQVERKSALDLTASRDAVDRILDSATAAAAGYHVVQWVAPTPDEYLEGYAWAKSRMSTDVPTAAMEFDEETWDAERLKRHDQRYLDGGQTALVTVAVEDATGTVVAFNELVIGRDLTAATHQEDTLVLKEHRGHRLGQLVKTAGLARWRSIAPDSPRVITYNAEENRPMLDINEAIGFVPVSYSGAWKKTID</sequence>
<organism evidence="2 3">
    <name type="scientific">Microbacterium telephonicum</name>
    <dbReference type="NCBI Taxonomy" id="1714841"/>
    <lineage>
        <taxon>Bacteria</taxon>
        <taxon>Bacillati</taxon>
        <taxon>Actinomycetota</taxon>
        <taxon>Actinomycetes</taxon>
        <taxon>Micrococcales</taxon>
        <taxon>Microbacteriaceae</taxon>
        <taxon>Microbacterium</taxon>
    </lineage>
</organism>
<name>A0A498C1C4_9MICO</name>
<feature type="domain" description="N-acetyltransferase" evidence="1">
    <location>
        <begin position="7"/>
        <end position="185"/>
    </location>
</feature>
<dbReference type="Pfam" id="PF00583">
    <property type="entry name" value="Acetyltransf_1"/>
    <property type="match status" value="1"/>
</dbReference>
<keyword evidence="3" id="KW-1185">Reference proteome</keyword>
<dbReference type="PROSITE" id="PS51186">
    <property type="entry name" value="GNAT"/>
    <property type="match status" value="1"/>
</dbReference>
<dbReference type="AlphaFoldDB" id="A0A498C1C4"/>
<reference evidence="2 3" key="1">
    <citation type="journal article" date="2015" name="Stand. Genomic Sci.">
        <title>Genomic Encyclopedia of Bacterial and Archaeal Type Strains, Phase III: the genomes of soil and plant-associated and newly described type strains.</title>
        <authorList>
            <person name="Whitman W.B."/>
            <person name="Woyke T."/>
            <person name="Klenk H.P."/>
            <person name="Zhou Y."/>
            <person name="Lilburn T.G."/>
            <person name="Beck B.J."/>
            <person name="De Vos P."/>
            <person name="Vandamme P."/>
            <person name="Eisen J.A."/>
            <person name="Garrity G."/>
            <person name="Hugenholtz P."/>
            <person name="Kyrpides N.C."/>
        </authorList>
    </citation>
    <scope>NUCLEOTIDE SEQUENCE [LARGE SCALE GENOMIC DNA]</scope>
    <source>
        <strain evidence="2 3">S2T63</strain>
    </source>
</reference>
<dbReference type="InterPro" id="IPR016181">
    <property type="entry name" value="Acyl_CoA_acyltransferase"/>
</dbReference>
<dbReference type="Gene3D" id="3.40.630.30">
    <property type="match status" value="1"/>
</dbReference>
<evidence type="ECO:0000259" key="1">
    <source>
        <dbReference type="PROSITE" id="PS51186"/>
    </source>
</evidence>
<dbReference type="InterPro" id="IPR000182">
    <property type="entry name" value="GNAT_dom"/>
</dbReference>
<dbReference type="SUPFAM" id="SSF55729">
    <property type="entry name" value="Acyl-CoA N-acyltransferases (Nat)"/>
    <property type="match status" value="2"/>
</dbReference>
<dbReference type="Proteomes" id="UP000273158">
    <property type="component" value="Unassembled WGS sequence"/>
</dbReference>
<keyword evidence="2" id="KW-0808">Transferase</keyword>
<evidence type="ECO:0000313" key="2">
    <source>
        <dbReference type="EMBL" id="RLK49362.1"/>
    </source>
</evidence>
<dbReference type="EMBL" id="RCDB01000002">
    <property type="protein sequence ID" value="RLK49362.1"/>
    <property type="molecule type" value="Genomic_DNA"/>
</dbReference>
<dbReference type="RefSeq" id="WP_199692393.1">
    <property type="nucleotide sequence ID" value="NZ_RCDB01000002.1"/>
</dbReference>
<dbReference type="CDD" id="cd04301">
    <property type="entry name" value="NAT_SF"/>
    <property type="match status" value="1"/>
</dbReference>
<gene>
    <name evidence="2" type="ORF">C7474_1507</name>
</gene>
<comment type="caution">
    <text evidence="2">The sequence shown here is derived from an EMBL/GenBank/DDBJ whole genome shotgun (WGS) entry which is preliminary data.</text>
</comment>
<proteinExistence type="predicted"/>
<protein>
    <submittedName>
        <fullName evidence="2">Acetyltransferase (GNAT) family protein</fullName>
    </submittedName>
</protein>
<evidence type="ECO:0000313" key="3">
    <source>
        <dbReference type="Proteomes" id="UP000273158"/>
    </source>
</evidence>
<accession>A0A498C1C4</accession>
<dbReference type="GO" id="GO:0016747">
    <property type="term" value="F:acyltransferase activity, transferring groups other than amino-acyl groups"/>
    <property type="evidence" value="ECO:0007669"/>
    <property type="project" value="InterPro"/>
</dbReference>